<dbReference type="GO" id="GO:0005886">
    <property type="term" value="C:plasma membrane"/>
    <property type="evidence" value="ECO:0007669"/>
    <property type="project" value="UniProtKB-SubCell"/>
</dbReference>
<keyword evidence="5 8" id="KW-1133">Transmembrane helix</keyword>
<evidence type="ECO:0000256" key="2">
    <source>
        <dbReference type="ARBA" id="ARBA00008688"/>
    </source>
</evidence>
<evidence type="ECO:0000256" key="4">
    <source>
        <dbReference type="ARBA" id="ARBA00022692"/>
    </source>
</evidence>
<proteinExistence type="inferred from homology"/>
<evidence type="ECO:0000313" key="9">
    <source>
        <dbReference type="Ensembl" id="ENSEBUP00000012985.1"/>
    </source>
</evidence>
<keyword evidence="3" id="KW-1003">Cell membrane</keyword>
<dbReference type="GeneTree" id="ENSGT00940000175854"/>
<dbReference type="Pfam" id="PF12606">
    <property type="entry name" value="RELT"/>
    <property type="match status" value="1"/>
</dbReference>
<evidence type="ECO:0000256" key="5">
    <source>
        <dbReference type="ARBA" id="ARBA00022989"/>
    </source>
</evidence>
<evidence type="ECO:0000256" key="8">
    <source>
        <dbReference type="SAM" id="Phobius"/>
    </source>
</evidence>
<dbReference type="Proteomes" id="UP000694388">
    <property type="component" value="Unplaced"/>
</dbReference>
<name>A0A8C4QBG5_EPTBU</name>
<evidence type="ECO:0000313" key="10">
    <source>
        <dbReference type="Proteomes" id="UP000694388"/>
    </source>
</evidence>
<evidence type="ECO:0000256" key="3">
    <source>
        <dbReference type="ARBA" id="ARBA00022475"/>
    </source>
</evidence>
<sequence length="364" mass="39176">MTLQPNTTGSMANIVNVPTSSIKYGTLAIVPIFCAMGLLGALTCHMLKKKGYRCTTSKPYTEGESCAACERSDPQNDTDDDTFQALVRLVVENPENTEALKQLRMEEDIDSSHANSPSSVTSKEFMANDVDCVEHQGNISDTHTVQAPSSPSVCDKCSERCLNSSIPSGNAVEHGHGPHQKQRTVLAVGRFCVTKIPERARKPGVSGDPIGEAFHSKSIRAIWRLSKSLSKDEEVKPSKDFQEACKVSKGWPISVLDEESLQNLAQKLQDSTVENEPSSPSTLTPPVSHSADQLPWVQLAQQLGLSQALIQTTSGPVDFLASLPQVAPTCTVPDILGALHALGLQEAAKTLALVVLDRNKSHVA</sequence>
<organism evidence="9 10">
    <name type="scientific">Eptatretus burgeri</name>
    <name type="common">Inshore hagfish</name>
    <dbReference type="NCBI Taxonomy" id="7764"/>
    <lineage>
        <taxon>Eukaryota</taxon>
        <taxon>Metazoa</taxon>
        <taxon>Chordata</taxon>
        <taxon>Craniata</taxon>
        <taxon>Vertebrata</taxon>
        <taxon>Cyclostomata</taxon>
        <taxon>Myxini</taxon>
        <taxon>Myxiniformes</taxon>
        <taxon>Myxinidae</taxon>
        <taxon>Eptatretinae</taxon>
        <taxon>Eptatretus</taxon>
    </lineage>
</organism>
<reference evidence="9" key="1">
    <citation type="submission" date="2025-08" db="UniProtKB">
        <authorList>
            <consortium name="Ensembl"/>
        </authorList>
    </citation>
    <scope>IDENTIFICATION</scope>
</reference>
<comment type="subcellular location">
    <subcellularLocation>
        <location evidence="1">Cell membrane</location>
        <topology evidence="1">Single-pass membrane protein</topology>
    </subcellularLocation>
</comment>
<feature type="transmembrane region" description="Helical" evidence="8">
    <location>
        <begin position="24"/>
        <end position="43"/>
    </location>
</feature>
<reference evidence="9" key="2">
    <citation type="submission" date="2025-09" db="UniProtKB">
        <authorList>
            <consortium name="Ensembl"/>
        </authorList>
    </citation>
    <scope>IDENTIFICATION</scope>
</reference>
<dbReference type="AlphaFoldDB" id="A0A8C4QBG5"/>
<evidence type="ECO:0008006" key="11">
    <source>
        <dbReference type="Google" id="ProtNLM"/>
    </source>
</evidence>
<keyword evidence="10" id="KW-1185">Reference proteome</keyword>
<feature type="region of interest" description="Disordered" evidence="7">
    <location>
        <begin position="267"/>
        <end position="289"/>
    </location>
</feature>
<evidence type="ECO:0000256" key="7">
    <source>
        <dbReference type="SAM" id="MobiDB-lite"/>
    </source>
</evidence>
<dbReference type="Ensembl" id="ENSEBUT00000013561.1">
    <property type="protein sequence ID" value="ENSEBUP00000012985.1"/>
    <property type="gene ID" value="ENSEBUG00000008220.1"/>
</dbReference>
<dbReference type="PANTHER" id="PTHR31037:SF2">
    <property type="entry name" value="RELT TNF RECEPTOR"/>
    <property type="match status" value="1"/>
</dbReference>
<dbReference type="PANTHER" id="PTHR31037">
    <property type="entry name" value="RELT-LIKE PROTEIN 1-RELATED"/>
    <property type="match status" value="1"/>
</dbReference>
<feature type="compositionally biased region" description="Low complexity" evidence="7">
    <location>
        <begin position="277"/>
        <end position="289"/>
    </location>
</feature>
<dbReference type="InterPro" id="IPR022248">
    <property type="entry name" value="TNF_rcpt_RELT"/>
</dbReference>
<keyword evidence="4 8" id="KW-0812">Transmembrane</keyword>
<feature type="compositionally biased region" description="Polar residues" evidence="7">
    <location>
        <begin position="267"/>
        <end position="276"/>
    </location>
</feature>
<evidence type="ECO:0000256" key="1">
    <source>
        <dbReference type="ARBA" id="ARBA00004162"/>
    </source>
</evidence>
<protein>
    <recommendedName>
        <fullName evidence="11">Tumor necrosis factor receptor superfamily member 19L</fullName>
    </recommendedName>
</protein>
<keyword evidence="6 8" id="KW-0472">Membrane</keyword>
<dbReference type="GO" id="GO:1900745">
    <property type="term" value="P:positive regulation of p38MAPK cascade"/>
    <property type="evidence" value="ECO:0007669"/>
    <property type="project" value="InterPro"/>
</dbReference>
<comment type="similarity">
    <text evidence="2">Belongs to the RELT family.</text>
</comment>
<accession>A0A8C4QBG5</accession>
<dbReference type="InterPro" id="IPR042315">
    <property type="entry name" value="RELL1"/>
</dbReference>
<evidence type="ECO:0000256" key="6">
    <source>
        <dbReference type="ARBA" id="ARBA00023136"/>
    </source>
</evidence>